<dbReference type="PANTHER" id="PTHR43365">
    <property type="entry name" value="BLR7806 PROTEIN"/>
    <property type="match status" value="1"/>
</dbReference>
<sequence>MSAVIVDVLRTASGRGKPGGALSAWHPAALLGTVIAELVDRAGIDPALVDDVYAGCVTQVGRQSQNVARSAALAAGLPLTVPGTTIDRQCGSSQQAIHFAHAAVAAGLAECVVACGVELMSTHPIGSAALGEDPIPAQVHGRFPGLTHQGVAAELVAARHGIGRDAQDEYAARSHARAAAVAWGDEILPVAGLSGEHIVDETIRAGTTTDRLAGLQPAFRTDELAARHPELAWAVTAGNASPLTDGASAVLVTSEDFALRHGLRPRVRIVDSVVVGSDPVEMLSGVIPATTRILERNRLRIEDVDLVEVNEAFAAIPLAWLAAIGGDGDRLNARGGAIALGHALGSSGTRIMTTLVHGLERGHGRLGLQTMCEGGGMANATLVERL</sequence>
<evidence type="ECO:0000256" key="2">
    <source>
        <dbReference type="ARBA" id="ARBA00022679"/>
    </source>
</evidence>
<dbReference type="Gene3D" id="3.40.47.10">
    <property type="match status" value="2"/>
</dbReference>
<name>A0ABP5MKP2_9MICO</name>
<keyword evidence="3 4" id="KW-0012">Acyltransferase</keyword>
<dbReference type="PANTHER" id="PTHR43365:SF1">
    <property type="entry name" value="ACETYL-COA C-ACYLTRANSFERASE"/>
    <property type="match status" value="1"/>
</dbReference>
<dbReference type="CDD" id="cd00751">
    <property type="entry name" value="thiolase"/>
    <property type="match status" value="1"/>
</dbReference>
<gene>
    <name evidence="7" type="ORF">GCM10009846_18900</name>
</gene>
<dbReference type="Proteomes" id="UP001501599">
    <property type="component" value="Unassembled WGS sequence"/>
</dbReference>
<protein>
    <submittedName>
        <fullName evidence="7">Thiolase family protein</fullName>
    </submittedName>
</protein>
<evidence type="ECO:0000256" key="1">
    <source>
        <dbReference type="ARBA" id="ARBA00010982"/>
    </source>
</evidence>
<dbReference type="SUPFAM" id="SSF53901">
    <property type="entry name" value="Thiolase-like"/>
    <property type="match status" value="2"/>
</dbReference>
<evidence type="ECO:0000313" key="7">
    <source>
        <dbReference type="EMBL" id="GAA2174133.1"/>
    </source>
</evidence>
<feature type="domain" description="Thiolase N-terminal" evidence="5">
    <location>
        <begin position="4"/>
        <end position="256"/>
    </location>
</feature>
<keyword evidence="8" id="KW-1185">Reference proteome</keyword>
<dbReference type="PIRSF" id="PIRSF000429">
    <property type="entry name" value="Ac-CoA_Ac_transf"/>
    <property type="match status" value="1"/>
</dbReference>
<reference evidence="8" key="1">
    <citation type="journal article" date="2019" name="Int. J. Syst. Evol. Microbiol.">
        <title>The Global Catalogue of Microorganisms (GCM) 10K type strain sequencing project: providing services to taxonomists for standard genome sequencing and annotation.</title>
        <authorList>
            <consortium name="The Broad Institute Genomics Platform"/>
            <consortium name="The Broad Institute Genome Sequencing Center for Infectious Disease"/>
            <person name="Wu L."/>
            <person name="Ma J."/>
        </authorList>
    </citation>
    <scope>NUCLEOTIDE SEQUENCE [LARGE SCALE GENOMIC DNA]</scope>
    <source>
        <strain evidence="8">JCM 16026</strain>
    </source>
</reference>
<dbReference type="Pfam" id="PF02803">
    <property type="entry name" value="Thiolase_C"/>
    <property type="match status" value="1"/>
</dbReference>
<organism evidence="7 8">
    <name type="scientific">Agrococcus versicolor</name>
    <dbReference type="NCBI Taxonomy" id="501482"/>
    <lineage>
        <taxon>Bacteria</taxon>
        <taxon>Bacillati</taxon>
        <taxon>Actinomycetota</taxon>
        <taxon>Actinomycetes</taxon>
        <taxon>Micrococcales</taxon>
        <taxon>Microbacteriaceae</taxon>
        <taxon>Agrococcus</taxon>
    </lineage>
</organism>
<dbReference type="EMBL" id="BAAAQT010000006">
    <property type="protein sequence ID" value="GAA2174133.1"/>
    <property type="molecule type" value="Genomic_DNA"/>
</dbReference>
<dbReference type="Pfam" id="PF00108">
    <property type="entry name" value="Thiolase_N"/>
    <property type="match status" value="1"/>
</dbReference>
<dbReference type="InterPro" id="IPR002155">
    <property type="entry name" value="Thiolase"/>
</dbReference>
<evidence type="ECO:0000259" key="6">
    <source>
        <dbReference type="Pfam" id="PF02803"/>
    </source>
</evidence>
<evidence type="ECO:0000313" key="8">
    <source>
        <dbReference type="Proteomes" id="UP001501599"/>
    </source>
</evidence>
<dbReference type="NCBIfam" id="TIGR01930">
    <property type="entry name" value="AcCoA-C-Actrans"/>
    <property type="match status" value="1"/>
</dbReference>
<proteinExistence type="inferred from homology"/>
<keyword evidence="2 4" id="KW-0808">Transferase</keyword>
<feature type="domain" description="Thiolase C-terminal" evidence="6">
    <location>
        <begin position="264"/>
        <end position="385"/>
    </location>
</feature>
<dbReference type="InterPro" id="IPR016039">
    <property type="entry name" value="Thiolase-like"/>
</dbReference>
<accession>A0ABP5MKP2</accession>
<comment type="similarity">
    <text evidence="1 4">Belongs to the thiolase-like superfamily. Thiolase family.</text>
</comment>
<evidence type="ECO:0000256" key="4">
    <source>
        <dbReference type="RuleBase" id="RU003557"/>
    </source>
</evidence>
<evidence type="ECO:0000256" key="3">
    <source>
        <dbReference type="ARBA" id="ARBA00023315"/>
    </source>
</evidence>
<dbReference type="InterPro" id="IPR020617">
    <property type="entry name" value="Thiolase_C"/>
</dbReference>
<evidence type="ECO:0000259" key="5">
    <source>
        <dbReference type="Pfam" id="PF00108"/>
    </source>
</evidence>
<dbReference type="InterPro" id="IPR020616">
    <property type="entry name" value="Thiolase_N"/>
</dbReference>
<comment type="caution">
    <text evidence="7">The sequence shown here is derived from an EMBL/GenBank/DDBJ whole genome shotgun (WGS) entry which is preliminary data.</text>
</comment>